<keyword evidence="2" id="KW-0812">Transmembrane</keyword>
<feature type="region of interest" description="Disordered" evidence="1">
    <location>
        <begin position="172"/>
        <end position="198"/>
    </location>
</feature>
<protein>
    <submittedName>
        <fullName evidence="4">Phage shock protein C, PspC</fullName>
    </submittedName>
</protein>
<feature type="transmembrane region" description="Helical" evidence="2">
    <location>
        <begin position="202"/>
        <end position="223"/>
    </location>
</feature>
<name>D3Q1C7_STANL</name>
<dbReference type="AlphaFoldDB" id="D3Q1C7"/>
<reference evidence="4 5" key="1">
    <citation type="journal article" date="2009" name="Stand. Genomic Sci.">
        <title>Complete genome sequence of Stackebrandtia nassauensis type strain (LLR-40K-21).</title>
        <authorList>
            <person name="Munk C."/>
            <person name="Lapidus A."/>
            <person name="Copeland A."/>
            <person name="Jando M."/>
            <person name="Mayilraj S."/>
            <person name="Glavina Del Rio T."/>
            <person name="Nolan M."/>
            <person name="Chen F."/>
            <person name="Lucas S."/>
            <person name="Tice H."/>
            <person name="Cheng J.F."/>
            <person name="Han C."/>
            <person name="Detter J.C."/>
            <person name="Bruce D."/>
            <person name="Goodwin L."/>
            <person name="Chain P."/>
            <person name="Pitluck S."/>
            <person name="Goker M."/>
            <person name="Ovchinikova G."/>
            <person name="Pati A."/>
            <person name="Ivanova N."/>
            <person name="Mavromatis K."/>
            <person name="Chen A."/>
            <person name="Palaniappan K."/>
            <person name="Land M."/>
            <person name="Hauser L."/>
            <person name="Chang Y.J."/>
            <person name="Jeffries C.D."/>
            <person name="Bristow J."/>
            <person name="Eisen J.A."/>
            <person name="Markowitz V."/>
            <person name="Hugenholtz P."/>
            <person name="Kyrpides N.C."/>
            <person name="Klenk H.P."/>
        </authorList>
    </citation>
    <scope>NUCLEOTIDE SEQUENCE [LARGE SCALE GENOMIC DNA]</scope>
    <source>
        <strain evidence="5">DSM 44728 / CIP 108903 / NRRL B-16338 / NBRC 102104 / LLR-40K-21</strain>
    </source>
</reference>
<feature type="transmembrane region" description="Helical" evidence="2">
    <location>
        <begin position="229"/>
        <end position="249"/>
    </location>
</feature>
<proteinExistence type="predicted"/>
<feature type="domain" description="Phage shock protein PspC N-terminal" evidence="3">
    <location>
        <begin position="20"/>
        <end position="75"/>
    </location>
</feature>
<evidence type="ECO:0000313" key="4">
    <source>
        <dbReference type="EMBL" id="ADD45707.1"/>
    </source>
</evidence>
<evidence type="ECO:0000313" key="5">
    <source>
        <dbReference type="Proteomes" id="UP000000844"/>
    </source>
</evidence>
<sequence length="399" mass="41637">MTEETTAPPSTGGRAARFGLIRSAEDRRIAGVGAALGRATGTDPLLWRVLLAVLTLFAGAGLVLYLLCWLAFPAEGDQTSPFGAMVSTKRSSTSRVVTVLLGLGAVLVAIMTFISTNGRPFLVFAFIAALVVVLARRKGTEPVAVEPETPPAKTYADEYAAPFAPHGPYANRTLELPAESPPPPPPPAPPPAPRQRPERSSLGLVTFCLVVIVIGGAAILDMLGAKIPLGSTIAVALLICGGGLLLGTWWGRGRGLILLGVVLSISLAGVSILGQNLPTVPFSSQYTQVVEVDDIPSQLTANLGESGLDLSGVDFADDDRATLSVNIWTGTATILVPENLDVIVNADFQRSTVTVDGEQIDQDGVRWNRGYESLGPDGKGGGTLVVNAVVESGSLEIER</sequence>
<evidence type="ECO:0000259" key="3">
    <source>
        <dbReference type="Pfam" id="PF04024"/>
    </source>
</evidence>
<accession>D3Q1C7</accession>
<keyword evidence="2" id="KW-1133">Transmembrane helix</keyword>
<dbReference type="InterPro" id="IPR007168">
    <property type="entry name" value="Phageshock_PspC_N"/>
</dbReference>
<dbReference type="KEGG" id="sna:Snas_6083"/>
<keyword evidence="5" id="KW-1185">Reference proteome</keyword>
<evidence type="ECO:0000256" key="1">
    <source>
        <dbReference type="SAM" id="MobiDB-lite"/>
    </source>
</evidence>
<feature type="transmembrane region" description="Helical" evidence="2">
    <location>
        <begin position="93"/>
        <end position="114"/>
    </location>
</feature>
<dbReference type="HOGENOM" id="CLU_030489_2_0_11"/>
<evidence type="ECO:0000256" key="2">
    <source>
        <dbReference type="SAM" id="Phobius"/>
    </source>
</evidence>
<dbReference type="RefSeq" id="WP_013021278.1">
    <property type="nucleotide sequence ID" value="NC_013947.1"/>
</dbReference>
<dbReference type="OrthoDB" id="3208990at2"/>
<dbReference type="eggNOG" id="COG1983">
    <property type="taxonomic scope" value="Bacteria"/>
</dbReference>
<dbReference type="EMBL" id="CP001778">
    <property type="protein sequence ID" value="ADD45707.1"/>
    <property type="molecule type" value="Genomic_DNA"/>
</dbReference>
<feature type="transmembrane region" description="Helical" evidence="2">
    <location>
        <begin position="45"/>
        <end position="72"/>
    </location>
</feature>
<organism evidence="4 5">
    <name type="scientific">Stackebrandtia nassauensis (strain DSM 44728 / CIP 108903 / NRRL B-16338 / NBRC 102104 / LLR-40K-21)</name>
    <dbReference type="NCBI Taxonomy" id="446470"/>
    <lineage>
        <taxon>Bacteria</taxon>
        <taxon>Bacillati</taxon>
        <taxon>Actinomycetota</taxon>
        <taxon>Actinomycetes</taxon>
        <taxon>Glycomycetales</taxon>
        <taxon>Glycomycetaceae</taxon>
        <taxon>Stackebrandtia</taxon>
    </lineage>
</organism>
<feature type="transmembrane region" description="Helical" evidence="2">
    <location>
        <begin position="256"/>
        <end position="274"/>
    </location>
</feature>
<dbReference type="STRING" id="446470.Snas_6083"/>
<dbReference type="Pfam" id="PF04024">
    <property type="entry name" value="PspC"/>
    <property type="match status" value="1"/>
</dbReference>
<keyword evidence="2" id="KW-0472">Membrane</keyword>
<dbReference type="Proteomes" id="UP000000844">
    <property type="component" value="Chromosome"/>
</dbReference>
<feature type="transmembrane region" description="Helical" evidence="2">
    <location>
        <begin position="120"/>
        <end position="136"/>
    </location>
</feature>
<feature type="compositionally biased region" description="Pro residues" evidence="1">
    <location>
        <begin position="179"/>
        <end position="194"/>
    </location>
</feature>
<gene>
    <name evidence="4" type="ordered locus">Snas_6083</name>
</gene>